<gene>
    <name evidence="2" type="ORF">Chro_2673</name>
</gene>
<proteinExistence type="predicted"/>
<feature type="domain" description="Putative restriction endonuclease" evidence="1">
    <location>
        <begin position="11"/>
        <end position="180"/>
    </location>
</feature>
<dbReference type="KEGG" id="cthe:Chro_2673"/>
<evidence type="ECO:0000259" key="1">
    <source>
        <dbReference type="Pfam" id="PF05685"/>
    </source>
</evidence>
<dbReference type="AlphaFoldDB" id="K9TZ76"/>
<dbReference type="SUPFAM" id="SSF52980">
    <property type="entry name" value="Restriction endonuclease-like"/>
    <property type="match status" value="1"/>
</dbReference>
<protein>
    <recommendedName>
        <fullName evidence="1">Putative restriction endonuclease domain-containing protein</fullName>
    </recommendedName>
</protein>
<dbReference type="STRING" id="251229.Chro_2673"/>
<dbReference type="InterPro" id="IPR008538">
    <property type="entry name" value="Uma2"/>
</dbReference>
<name>K9TZ76_CHRTP</name>
<dbReference type="InParanoid" id="K9TZ76"/>
<dbReference type="OrthoDB" id="509866at2"/>
<dbReference type="RefSeq" id="WP_015154694.1">
    <property type="nucleotide sequence ID" value="NC_019695.1"/>
</dbReference>
<sequence>MTTTELRLWTVDEYHRMIEADILTTEDRVELLEGQIIQMSPQQPPHAATTQRTFNYLNHLLVGIAFLRMQLPITLYPNSEPEPDIAVVRIKSREYIDGHPTADDIFLLIEVADRTLNSDRTSKARIYAQARIAEYWIVDVNARQIYVLREPGEETYQQEIILDGNAKLSLLAFPEIEVEVSQMFL</sequence>
<reference evidence="2 3" key="1">
    <citation type="submission" date="2012-06" db="EMBL/GenBank/DDBJ databases">
        <title>Finished chromosome of genome of Chroococcidiopsis thermalis PCC 7203.</title>
        <authorList>
            <consortium name="US DOE Joint Genome Institute"/>
            <person name="Gugger M."/>
            <person name="Coursin T."/>
            <person name="Rippka R."/>
            <person name="Tandeau De Marsac N."/>
            <person name="Huntemann M."/>
            <person name="Wei C.-L."/>
            <person name="Han J."/>
            <person name="Detter J.C."/>
            <person name="Han C."/>
            <person name="Tapia R."/>
            <person name="Davenport K."/>
            <person name="Daligault H."/>
            <person name="Erkkila T."/>
            <person name="Gu W."/>
            <person name="Munk A.C.C."/>
            <person name="Teshima H."/>
            <person name="Xu Y."/>
            <person name="Chain P."/>
            <person name="Chen A."/>
            <person name="Krypides N."/>
            <person name="Mavromatis K."/>
            <person name="Markowitz V."/>
            <person name="Szeto E."/>
            <person name="Ivanova N."/>
            <person name="Mikhailova N."/>
            <person name="Ovchinnikova G."/>
            <person name="Pagani I."/>
            <person name="Pati A."/>
            <person name="Goodwin L."/>
            <person name="Peters L."/>
            <person name="Pitluck S."/>
            <person name="Woyke T."/>
            <person name="Kerfeld C."/>
        </authorList>
    </citation>
    <scope>NUCLEOTIDE SEQUENCE [LARGE SCALE GENOMIC DNA]</scope>
    <source>
        <strain evidence="2 3">PCC 7203</strain>
    </source>
</reference>
<dbReference type="InterPro" id="IPR012296">
    <property type="entry name" value="Nuclease_put_TT1808"/>
</dbReference>
<dbReference type="InterPro" id="IPR011335">
    <property type="entry name" value="Restrct_endonuc-II-like"/>
</dbReference>
<dbReference type="Gene3D" id="3.90.1570.10">
    <property type="entry name" value="tt1808, chain A"/>
    <property type="match status" value="1"/>
</dbReference>
<dbReference type="EMBL" id="CP003597">
    <property type="protein sequence ID" value="AFY88147.1"/>
    <property type="molecule type" value="Genomic_DNA"/>
</dbReference>
<evidence type="ECO:0000313" key="2">
    <source>
        <dbReference type="EMBL" id="AFY88147.1"/>
    </source>
</evidence>
<evidence type="ECO:0000313" key="3">
    <source>
        <dbReference type="Proteomes" id="UP000010384"/>
    </source>
</evidence>
<dbReference type="PANTHER" id="PTHR35400">
    <property type="entry name" value="SLR1083 PROTEIN"/>
    <property type="match status" value="1"/>
</dbReference>
<dbReference type="CDD" id="cd06260">
    <property type="entry name" value="DUF820-like"/>
    <property type="match status" value="1"/>
</dbReference>
<organism evidence="2 3">
    <name type="scientific">Chroococcidiopsis thermalis (strain PCC 7203)</name>
    <dbReference type="NCBI Taxonomy" id="251229"/>
    <lineage>
        <taxon>Bacteria</taxon>
        <taxon>Bacillati</taxon>
        <taxon>Cyanobacteriota</taxon>
        <taxon>Cyanophyceae</taxon>
        <taxon>Chroococcidiopsidales</taxon>
        <taxon>Chroococcidiopsidaceae</taxon>
        <taxon>Chroococcidiopsis</taxon>
    </lineage>
</organism>
<keyword evidence="3" id="KW-1185">Reference proteome</keyword>
<dbReference type="Pfam" id="PF05685">
    <property type="entry name" value="Uma2"/>
    <property type="match status" value="1"/>
</dbReference>
<accession>K9TZ76</accession>
<dbReference type="eggNOG" id="COG4636">
    <property type="taxonomic scope" value="Bacteria"/>
</dbReference>
<dbReference type="Proteomes" id="UP000010384">
    <property type="component" value="Chromosome"/>
</dbReference>
<dbReference type="HOGENOM" id="CLU_076312_2_0_3"/>
<dbReference type="PANTHER" id="PTHR35400:SF1">
    <property type="entry name" value="SLR1083 PROTEIN"/>
    <property type="match status" value="1"/>
</dbReference>